<proteinExistence type="predicted"/>
<evidence type="ECO:0000313" key="1">
    <source>
        <dbReference type="EMBL" id="ALJ61959.1"/>
    </source>
</evidence>
<sequence length="242" mass="28525">MKKISLITGLASVFLCLLFMGLRDIGRYPEKIWLHRCNSLEKLYEKQSRYPNVEVDLVFRKDRVFDVTHDVDTSFNLSLGSYFSYMKDHEGKMWLDIKNLTAGNKHVALERMNEMTEYFQIAKDRLIIEGKDWKALEAFTQDGYYTSYYVTYDEPDDLSEEEVDDCIEELQEIADKEVVRALSFPGYWYTEIKEGLNRSIDLLTWKHRSSQLQFLLSSVGREMLADPQLKVVLVKEKGRFHR</sequence>
<evidence type="ECO:0008006" key="3">
    <source>
        <dbReference type="Google" id="ProtNLM"/>
    </source>
</evidence>
<evidence type="ECO:0000313" key="2">
    <source>
        <dbReference type="Proteomes" id="UP000061809"/>
    </source>
</evidence>
<reference evidence="1 2" key="1">
    <citation type="journal article" date="2015" name="Science">
        <title>Genetic determinants of in vivo fitness and diet responsiveness in multiple human gut Bacteroides.</title>
        <authorList>
            <person name="Wu M."/>
            <person name="McNulty N.P."/>
            <person name="Rodionov D.A."/>
            <person name="Khoroshkin M.S."/>
            <person name="Griffin N.W."/>
            <person name="Cheng J."/>
            <person name="Latreille P."/>
            <person name="Kerstetter R.A."/>
            <person name="Terrapon N."/>
            <person name="Henrissat B."/>
            <person name="Osterman A.L."/>
            <person name="Gordon J.I."/>
        </authorList>
    </citation>
    <scope>NUCLEOTIDE SEQUENCE [LARGE SCALE GENOMIC DNA]</scope>
    <source>
        <strain evidence="1 2">WH2</strain>
    </source>
</reference>
<dbReference type="AlphaFoldDB" id="A0A0P0FVL3"/>
<dbReference type="EMBL" id="CP012801">
    <property type="protein sequence ID" value="ALJ61959.1"/>
    <property type="molecule type" value="Genomic_DNA"/>
</dbReference>
<protein>
    <recommendedName>
        <fullName evidence="3">Glycerophosphodiester phosphodiesterase</fullName>
    </recommendedName>
</protein>
<dbReference type="PATRIC" id="fig|246787.4.peg.4904"/>
<dbReference type="Proteomes" id="UP000061809">
    <property type="component" value="Chromosome"/>
</dbReference>
<organism evidence="1 2">
    <name type="scientific">Bacteroides cellulosilyticus</name>
    <dbReference type="NCBI Taxonomy" id="246787"/>
    <lineage>
        <taxon>Bacteria</taxon>
        <taxon>Pseudomonadati</taxon>
        <taxon>Bacteroidota</taxon>
        <taxon>Bacteroidia</taxon>
        <taxon>Bacteroidales</taxon>
        <taxon>Bacteroidaceae</taxon>
        <taxon>Bacteroides</taxon>
    </lineage>
</organism>
<gene>
    <name evidence="1" type="ORF">BcellWH2_04748</name>
</gene>
<dbReference type="KEGG" id="bcel:BcellWH2_04748"/>
<accession>A0A0P0FVL3</accession>
<name>A0A0P0FVL3_9BACE</name>
<dbReference type="RefSeq" id="WP_229123474.1">
    <property type="nucleotide sequence ID" value="NZ_CP012801.1"/>
</dbReference>